<dbReference type="InterPro" id="IPR045347">
    <property type="entry name" value="HIND"/>
</dbReference>
<dbReference type="PANTHER" id="PTHR14152:SF5">
    <property type="entry name" value="U4_U6.U5 TRI-SNRNP-ASSOCIATED PROTEIN 1"/>
    <property type="match status" value="1"/>
</dbReference>
<keyword evidence="4" id="KW-0508">mRNA splicing</keyword>
<dbReference type="GO" id="GO:0045292">
    <property type="term" value="P:mRNA cis splicing, via spliceosome"/>
    <property type="evidence" value="ECO:0007669"/>
    <property type="project" value="TreeGrafter"/>
</dbReference>
<feature type="compositionally biased region" description="Basic and acidic residues" evidence="7">
    <location>
        <begin position="187"/>
        <end position="200"/>
    </location>
</feature>
<feature type="compositionally biased region" description="Basic residues" evidence="7">
    <location>
        <begin position="287"/>
        <end position="298"/>
    </location>
</feature>
<comment type="similarity">
    <text evidence="2">Belongs to the SNU66/SART1 family.</text>
</comment>
<protein>
    <recommendedName>
        <fullName evidence="10">SART-1 protein</fullName>
    </recommendedName>
</protein>
<feature type="compositionally biased region" description="Acidic residues" evidence="7">
    <location>
        <begin position="174"/>
        <end position="186"/>
    </location>
</feature>
<sequence>MADAISIEETNRIRASLGMKPLAVPGAAGPIFKLAPSAPAEDVGSTLESRQAEGYDNYRKLQEAEETKRKREAKAEAIKRARDTAKRFAKLEGKGLGEADGDGDLDAKAWLMKQKKRQKEIEKARKKEQELAEAEAAAAAEYTAKDLAGVRVGHELDTFVEGEDQVLTLKDTTIDENEEEGDELENLDLREREKLSDKLELKKKKPVYNPNDDDESGDRKILAQYDEEIDGKKGKRFTLDGMGSTTEATSVNSASTSKSKAKTFSLDILKDDELKSDYLDISDIKVRKPKKKKAKSTRQKVVDEDDVFPESEPAASNGDNADAMDVDQSSKPIVKKRTFEDISFVDDDDLQALLATQRRNELKKRQKLRPEEFAQRLRDEASATPAADNEEGNDSGLVIDETSEFVANLQKPVAPEPKKRSVSRSDAVTSMGADSDDDGDVQMNESYANIEDDEDRLARIKREEETKDAIANNGLEEEATLEKGLGSTLKLLRERGILKTSESGDVATIFREKQMFLAEKQRREAEAERRAKAQRERDRTTGRLDRMSARDREEHARQQNTMRDQQESRQLAEHFNKEYKPNVELKYVDEYGRNMNQKEAFKHLSHQFHGKGSGKQKTEKLLKKIEDEKRREAQSSLDGSQIGGMTGAAAQQLKKNRQAGVRLA</sequence>
<dbReference type="EMBL" id="PQXN01000033">
    <property type="protein sequence ID" value="TGO60732.1"/>
    <property type="molecule type" value="Genomic_DNA"/>
</dbReference>
<evidence type="ECO:0000256" key="3">
    <source>
        <dbReference type="ARBA" id="ARBA00022664"/>
    </source>
</evidence>
<feature type="region of interest" description="Disordered" evidence="7">
    <location>
        <begin position="605"/>
        <end position="664"/>
    </location>
</feature>
<keyword evidence="9" id="KW-1185">Reference proteome</keyword>
<evidence type="ECO:0000256" key="6">
    <source>
        <dbReference type="SAM" id="Coils"/>
    </source>
</evidence>
<dbReference type="Pfam" id="PF03343">
    <property type="entry name" value="SART-1"/>
    <property type="match status" value="1"/>
</dbReference>
<feature type="compositionally biased region" description="Basic and acidic residues" evidence="7">
    <location>
        <begin position="368"/>
        <end position="381"/>
    </location>
</feature>
<evidence type="ECO:0000256" key="2">
    <source>
        <dbReference type="ARBA" id="ARBA00006076"/>
    </source>
</evidence>
<comment type="subcellular location">
    <subcellularLocation>
        <location evidence="1">Nucleus</location>
    </subcellularLocation>
</comment>
<organism evidence="8 9">
    <name type="scientific">Botryotinia convoluta</name>
    <dbReference type="NCBI Taxonomy" id="54673"/>
    <lineage>
        <taxon>Eukaryota</taxon>
        <taxon>Fungi</taxon>
        <taxon>Dikarya</taxon>
        <taxon>Ascomycota</taxon>
        <taxon>Pezizomycotina</taxon>
        <taxon>Leotiomycetes</taxon>
        <taxon>Helotiales</taxon>
        <taxon>Sclerotiniaceae</taxon>
        <taxon>Botryotinia</taxon>
    </lineage>
</organism>
<dbReference type="AlphaFoldDB" id="A0A4Z1IMU3"/>
<dbReference type="InterPro" id="IPR005011">
    <property type="entry name" value="SNU66/SART1"/>
</dbReference>
<dbReference type="OrthoDB" id="5583at2759"/>
<evidence type="ECO:0000313" key="9">
    <source>
        <dbReference type="Proteomes" id="UP000297527"/>
    </source>
</evidence>
<reference evidence="8 9" key="1">
    <citation type="submission" date="2017-12" db="EMBL/GenBank/DDBJ databases">
        <title>Comparative genomics of Botrytis spp.</title>
        <authorList>
            <person name="Valero-Jimenez C.A."/>
            <person name="Tapia P."/>
            <person name="Veloso J."/>
            <person name="Silva-Moreno E."/>
            <person name="Staats M."/>
            <person name="Valdes J.H."/>
            <person name="Van Kan J.A.L."/>
        </authorList>
    </citation>
    <scope>NUCLEOTIDE SEQUENCE [LARGE SCALE GENOMIC DNA]</scope>
    <source>
        <strain evidence="8 9">MUCL11595</strain>
    </source>
</reference>
<dbReference type="GO" id="GO:0000481">
    <property type="term" value="P:maturation of 5S rRNA"/>
    <property type="evidence" value="ECO:0007669"/>
    <property type="project" value="TreeGrafter"/>
</dbReference>
<feature type="region of interest" description="Disordered" evidence="7">
    <location>
        <begin position="170"/>
        <end position="260"/>
    </location>
</feature>
<keyword evidence="3" id="KW-0507">mRNA processing</keyword>
<feature type="compositionally biased region" description="Low complexity" evidence="7">
    <location>
        <begin position="248"/>
        <end position="260"/>
    </location>
</feature>
<evidence type="ECO:0000256" key="4">
    <source>
        <dbReference type="ARBA" id="ARBA00023187"/>
    </source>
</evidence>
<dbReference type="PANTHER" id="PTHR14152">
    <property type="entry name" value="SQUAMOUS CELL CARCINOMA ANTIGEN RECOGNISED BY CYTOTOXIC T LYMPHOCYTES"/>
    <property type="match status" value="1"/>
</dbReference>
<accession>A0A4Z1IMU3</accession>
<evidence type="ECO:0000256" key="5">
    <source>
        <dbReference type="ARBA" id="ARBA00023242"/>
    </source>
</evidence>
<name>A0A4Z1IMU3_9HELO</name>
<evidence type="ECO:0000256" key="7">
    <source>
        <dbReference type="SAM" id="MobiDB-lite"/>
    </source>
</evidence>
<feature type="compositionally biased region" description="Basic residues" evidence="7">
    <location>
        <begin position="605"/>
        <end position="614"/>
    </location>
</feature>
<feature type="coiled-coil region" evidence="6">
    <location>
        <begin position="111"/>
        <end position="141"/>
    </location>
</feature>
<evidence type="ECO:0000313" key="8">
    <source>
        <dbReference type="EMBL" id="TGO60732.1"/>
    </source>
</evidence>
<keyword evidence="6" id="KW-0175">Coiled coil</keyword>
<dbReference type="GO" id="GO:0046540">
    <property type="term" value="C:U4/U6 x U5 tri-snRNP complex"/>
    <property type="evidence" value="ECO:0007669"/>
    <property type="project" value="InterPro"/>
</dbReference>
<feature type="region of interest" description="Disordered" evidence="7">
    <location>
        <begin position="520"/>
        <end position="567"/>
    </location>
</feature>
<comment type="caution">
    <text evidence="8">The sequence shown here is derived from an EMBL/GenBank/DDBJ whole genome shotgun (WGS) entry which is preliminary data.</text>
</comment>
<feature type="region of interest" description="Disordered" evidence="7">
    <location>
        <begin position="359"/>
        <end position="452"/>
    </location>
</feature>
<feature type="compositionally biased region" description="Basic and acidic residues" evidence="7">
    <location>
        <begin position="520"/>
        <end position="557"/>
    </location>
</feature>
<feature type="region of interest" description="Disordered" evidence="7">
    <location>
        <begin position="287"/>
        <end position="332"/>
    </location>
</feature>
<gene>
    <name evidence="8" type="ORF">BCON_0033g00440</name>
</gene>
<evidence type="ECO:0000256" key="1">
    <source>
        <dbReference type="ARBA" id="ARBA00004123"/>
    </source>
</evidence>
<evidence type="ECO:0008006" key="10">
    <source>
        <dbReference type="Google" id="ProtNLM"/>
    </source>
</evidence>
<dbReference type="Proteomes" id="UP000297527">
    <property type="component" value="Unassembled WGS sequence"/>
</dbReference>
<dbReference type="Pfam" id="PF19252">
    <property type="entry name" value="HIND"/>
    <property type="match status" value="1"/>
</dbReference>
<keyword evidence="5" id="KW-0539">Nucleus</keyword>
<proteinExistence type="inferred from homology"/>
<feature type="compositionally biased region" description="Basic and acidic residues" evidence="7">
    <location>
        <begin position="616"/>
        <end position="633"/>
    </location>
</feature>